<evidence type="ECO:0000256" key="4">
    <source>
        <dbReference type="ARBA" id="ARBA00022692"/>
    </source>
</evidence>
<dbReference type="Pfam" id="PF00691">
    <property type="entry name" value="OmpA"/>
    <property type="match status" value="1"/>
</dbReference>
<evidence type="ECO:0000313" key="9">
    <source>
        <dbReference type="EMBL" id="RBP70097.1"/>
    </source>
</evidence>
<keyword evidence="10" id="KW-1185">Reference proteome</keyword>
<dbReference type="Pfam" id="PF13677">
    <property type="entry name" value="MotB_plug"/>
    <property type="match status" value="1"/>
</dbReference>
<dbReference type="InterPro" id="IPR006665">
    <property type="entry name" value="OmpA-like"/>
</dbReference>
<comment type="similarity">
    <text evidence="2">Belongs to the MotB family.</text>
</comment>
<keyword evidence="3" id="KW-1003">Cell membrane</keyword>
<evidence type="ECO:0000256" key="3">
    <source>
        <dbReference type="ARBA" id="ARBA00022475"/>
    </source>
</evidence>
<dbReference type="PROSITE" id="PS51123">
    <property type="entry name" value="OMPA_2"/>
    <property type="match status" value="1"/>
</dbReference>
<keyword evidence="6 7" id="KW-0472">Membrane</keyword>
<dbReference type="PANTHER" id="PTHR30329">
    <property type="entry name" value="STATOR ELEMENT OF FLAGELLAR MOTOR COMPLEX"/>
    <property type="match status" value="1"/>
</dbReference>
<sequence length="232" mass="25348">MSRRRRKKESSGASGEWLTTFSDLMSLLLTFFILLFSMSSVDSEKFAHVSSSLQLALAGSGNTQDSIFEGADGDMPILSGGQQAIYDQVNEYITKQGLEEKVSVSADEQGVYVDIKEAILFESGSAGIKHSGLSILQQLEGLINNFDNDIVIEGHTDNVPSGGDYPTNWELSTARAVSVVRYLTEVQGVDAKRISATGYGEYRPMVPNDSVTNRAANRRVNIFIVFEEESEG</sequence>
<evidence type="ECO:0000256" key="6">
    <source>
        <dbReference type="ARBA" id="ARBA00023136"/>
    </source>
</evidence>
<accession>A0A366IG20</accession>
<keyword evidence="5" id="KW-1133">Transmembrane helix</keyword>
<dbReference type="InterPro" id="IPR036737">
    <property type="entry name" value="OmpA-like_sf"/>
</dbReference>
<proteinExistence type="inferred from homology"/>
<gene>
    <name evidence="9" type="ORF">DES36_101151</name>
</gene>
<dbReference type="RefSeq" id="WP_113919306.1">
    <property type="nucleotide sequence ID" value="NZ_QNRX01000001.1"/>
</dbReference>
<reference evidence="9 10" key="1">
    <citation type="submission" date="2018-06" db="EMBL/GenBank/DDBJ databases">
        <title>Genomic Encyclopedia of Type Strains, Phase IV (KMG-IV): sequencing the most valuable type-strain genomes for metagenomic binning, comparative biology and taxonomic classification.</title>
        <authorList>
            <person name="Goeker M."/>
        </authorList>
    </citation>
    <scope>NUCLEOTIDE SEQUENCE [LARGE SCALE GENOMIC DNA]</scope>
    <source>
        <strain evidence="9 10">DSM 22112</strain>
    </source>
</reference>
<keyword evidence="4" id="KW-0812">Transmembrane</keyword>
<comment type="subcellular location">
    <subcellularLocation>
        <location evidence="1">Cell membrane</location>
        <topology evidence="1">Single-pass membrane protein</topology>
    </subcellularLocation>
</comment>
<evidence type="ECO:0000256" key="1">
    <source>
        <dbReference type="ARBA" id="ARBA00004162"/>
    </source>
</evidence>
<evidence type="ECO:0000256" key="7">
    <source>
        <dbReference type="PROSITE-ProRule" id="PRU00473"/>
    </source>
</evidence>
<evidence type="ECO:0000259" key="8">
    <source>
        <dbReference type="PROSITE" id="PS51123"/>
    </source>
</evidence>
<dbReference type="InterPro" id="IPR050330">
    <property type="entry name" value="Bact_OuterMem_StrucFunc"/>
</dbReference>
<dbReference type="InterPro" id="IPR025713">
    <property type="entry name" value="MotB-like_N_dom"/>
</dbReference>
<organism evidence="9 10">
    <name type="scientific">Alkalibaculum bacchi</name>
    <dbReference type="NCBI Taxonomy" id="645887"/>
    <lineage>
        <taxon>Bacteria</taxon>
        <taxon>Bacillati</taxon>
        <taxon>Bacillota</taxon>
        <taxon>Clostridia</taxon>
        <taxon>Eubacteriales</taxon>
        <taxon>Eubacteriaceae</taxon>
        <taxon>Alkalibaculum</taxon>
    </lineage>
</organism>
<name>A0A366IG20_9FIRM</name>
<protein>
    <submittedName>
        <fullName evidence="9">Chemotaxis protein MotB</fullName>
    </submittedName>
</protein>
<dbReference type="GO" id="GO:0005886">
    <property type="term" value="C:plasma membrane"/>
    <property type="evidence" value="ECO:0007669"/>
    <property type="project" value="UniProtKB-SubCell"/>
</dbReference>
<evidence type="ECO:0000256" key="2">
    <source>
        <dbReference type="ARBA" id="ARBA00008914"/>
    </source>
</evidence>
<dbReference type="AlphaFoldDB" id="A0A366IG20"/>
<dbReference type="SUPFAM" id="SSF103088">
    <property type="entry name" value="OmpA-like"/>
    <property type="match status" value="1"/>
</dbReference>
<dbReference type="CDD" id="cd07185">
    <property type="entry name" value="OmpA_C-like"/>
    <property type="match status" value="1"/>
</dbReference>
<evidence type="ECO:0000313" key="10">
    <source>
        <dbReference type="Proteomes" id="UP000253490"/>
    </source>
</evidence>
<dbReference type="OrthoDB" id="9815217at2"/>
<dbReference type="PANTHER" id="PTHR30329:SF21">
    <property type="entry name" value="LIPOPROTEIN YIAD-RELATED"/>
    <property type="match status" value="1"/>
</dbReference>
<dbReference type="Proteomes" id="UP000253490">
    <property type="component" value="Unassembled WGS sequence"/>
</dbReference>
<evidence type="ECO:0000256" key="5">
    <source>
        <dbReference type="ARBA" id="ARBA00022989"/>
    </source>
</evidence>
<dbReference type="Gene3D" id="3.30.1330.60">
    <property type="entry name" value="OmpA-like domain"/>
    <property type="match status" value="1"/>
</dbReference>
<feature type="domain" description="OmpA-like" evidence="8">
    <location>
        <begin position="108"/>
        <end position="228"/>
    </location>
</feature>
<dbReference type="EMBL" id="QNRX01000001">
    <property type="protein sequence ID" value="RBP70097.1"/>
    <property type="molecule type" value="Genomic_DNA"/>
</dbReference>
<comment type="caution">
    <text evidence="9">The sequence shown here is derived from an EMBL/GenBank/DDBJ whole genome shotgun (WGS) entry which is preliminary data.</text>
</comment>